<organism evidence="12 13">
    <name type="scientific">Actinomycetospora flava</name>
    <dbReference type="NCBI Taxonomy" id="3129232"/>
    <lineage>
        <taxon>Bacteria</taxon>
        <taxon>Bacillati</taxon>
        <taxon>Actinomycetota</taxon>
        <taxon>Actinomycetes</taxon>
        <taxon>Pseudonocardiales</taxon>
        <taxon>Pseudonocardiaceae</taxon>
        <taxon>Actinomycetospora</taxon>
    </lineage>
</organism>
<evidence type="ECO:0000256" key="5">
    <source>
        <dbReference type="ARBA" id="ARBA00022723"/>
    </source>
</evidence>
<accession>A0ABU8M2D2</accession>
<evidence type="ECO:0000256" key="2">
    <source>
        <dbReference type="ARBA" id="ARBA00001946"/>
    </source>
</evidence>
<dbReference type="EC" id="6.3.2.3" evidence="10"/>
<evidence type="ECO:0000256" key="7">
    <source>
        <dbReference type="ARBA" id="ARBA00022840"/>
    </source>
</evidence>
<keyword evidence="5" id="KW-0479">Metal-binding</keyword>
<dbReference type="Gene3D" id="3.40.50.20">
    <property type="match status" value="1"/>
</dbReference>
<dbReference type="HAMAP" id="MF_00162">
    <property type="entry name" value="GSH_S"/>
    <property type="match status" value="1"/>
</dbReference>
<evidence type="ECO:0000313" key="13">
    <source>
        <dbReference type="Proteomes" id="UP001369736"/>
    </source>
</evidence>
<dbReference type="Proteomes" id="UP001369736">
    <property type="component" value="Unassembled WGS sequence"/>
</dbReference>
<dbReference type="InterPro" id="IPR004218">
    <property type="entry name" value="GSHS_ATP-bd"/>
</dbReference>
<dbReference type="PROSITE" id="PS50975">
    <property type="entry name" value="ATP_GRASP"/>
    <property type="match status" value="1"/>
</dbReference>
<dbReference type="PANTHER" id="PTHR21621:SF4">
    <property type="entry name" value="GLUTATHIONE SYNTHETASE"/>
    <property type="match status" value="1"/>
</dbReference>
<feature type="domain" description="ATP-grasp" evidence="11">
    <location>
        <begin position="142"/>
        <end position="326"/>
    </location>
</feature>
<evidence type="ECO:0000256" key="4">
    <source>
        <dbReference type="ARBA" id="ARBA00022684"/>
    </source>
</evidence>
<dbReference type="PANTHER" id="PTHR21621">
    <property type="entry name" value="RIBOSOMAL PROTEIN S6 MODIFICATION PROTEIN"/>
    <property type="match status" value="1"/>
</dbReference>
<evidence type="ECO:0000256" key="8">
    <source>
        <dbReference type="ARBA" id="ARBA00022842"/>
    </source>
</evidence>
<dbReference type="Pfam" id="PF02955">
    <property type="entry name" value="GSH-S_ATP"/>
    <property type="match status" value="1"/>
</dbReference>
<comment type="cofactor">
    <cofactor evidence="2">
        <name>Mg(2+)</name>
        <dbReference type="ChEBI" id="CHEBI:18420"/>
    </cofactor>
</comment>
<keyword evidence="3 10" id="KW-0436">Ligase</keyword>
<dbReference type="SUPFAM" id="SSF52440">
    <property type="entry name" value="PreATP-grasp domain"/>
    <property type="match status" value="1"/>
</dbReference>
<dbReference type="RefSeq" id="WP_337702288.1">
    <property type="nucleotide sequence ID" value="NZ_JBBEGM010000003.1"/>
</dbReference>
<evidence type="ECO:0000256" key="9">
    <source>
        <dbReference type="ARBA" id="ARBA00023211"/>
    </source>
</evidence>
<dbReference type="SUPFAM" id="SSF56059">
    <property type="entry name" value="Glutathione synthetase ATP-binding domain-like"/>
    <property type="match status" value="1"/>
</dbReference>
<dbReference type="Gene3D" id="3.30.1490.20">
    <property type="entry name" value="ATP-grasp fold, A domain"/>
    <property type="match status" value="1"/>
</dbReference>
<comment type="catalytic activity">
    <reaction evidence="10">
        <text>gamma-L-glutamyl-L-cysteine + glycine + ATP = glutathione + ADP + phosphate + H(+)</text>
        <dbReference type="Rhea" id="RHEA:13557"/>
        <dbReference type="ChEBI" id="CHEBI:15378"/>
        <dbReference type="ChEBI" id="CHEBI:30616"/>
        <dbReference type="ChEBI" id="CHEBI:43474"/>
        <dbReference type="ChEBI" id="CHEBI:57305"/>
        <dbReference type="ChEBI" id="CHEBI:57925"/>
        <dbReference type="ChEBI" id="CHEBI:58173"/>
        <dbReference type="ChEBI" id="CHEBI:456216"/>
        <dbReference type="EC" id="6.3.2.3"/>
    </reaction>
</comment>
<keyword evidence="13" id="KW-1185">Reference proteome</keyword>
<dbReference type="InterPro" id="IPR006284">
    <property type="entry name" value="Glut_synth_pro"/>
</dbReference>
<keyword evidence="4 10" id="KW-0317">Glutathione biosynthesis</keyword>
<evidence type="ECO:0000256" key="6">
    <source>
        <dbReference type="ARBA" id="ARBA00022741"/>
    </source>
</evidence>
<dbReference type="InterPro" id="IPR016185">
    <property type="entry name" value="PreATP-grasp_dom_sf"/>
</dbReference>
<keyword evidence="9" id="KW-0464">Manganese</keyword>
<evidence type="ECO:0000313" key="12">
    <source>
        <dbReference type="EMBL" id="MEJ2861527.1"/>
    </source>
</evidence>
<gene>
    <name evidence="10 12" type="primary">gshB</name>
    <name evidence="12" type="ORF">WCD58_10190</name>
</gene>
<comment type="pathway">
    <text evidence="10">Sulfur metabolism; glutathione biosynthesis; glutathione from L-cysteine and L-glutamate: step 2/2.</text>
</comment>
<dbReference type="InterPro" id="IPR004215">
    <property type="entry name" value="GSHS_N"/>
</dbReference>
<keyword evidence="6 10" id="KW-0547">Nucleotide-binding</keyword>
<comment type="cofactor">
    <cofactor evidence="1">
        <name>Mn(2+)</name>
        <dbReference type="ChEBI" id="CHEBI:29035"/>
    </cofactor>
</comment>
<sequence>MSRPTPARPLVLVFVIDPIASLNPAHDTSVAMMEAAQERGHRVLVTTMAQLEVRDARAHALCTPVRVHPAVLRDGRWTARPDWYVAGTAQRWPLDDADAVFVRTDPPVDAAYLRGTFILDLVDRRRTAVVNEPAGLRDANEHLFGLRFPELCPDTLVTSDVAGIVEATRRWGRAVVKPTDGMAGRGIMLLRPDDPNLRSILESATTRGRDQVVVQRYVAAASEGDRRVILLDGVPIGAVRRVATGTEFRCNMAVGAVPVADTVTPRDKELCAVIADRLVAHGLTFVGLDLIGDYVTEINVTSPTGVREIDAFDGTRLCDQVIASVEQRAAVPS</sequence>
<evidence type="ECO:0000256" key="1">
    <source>
        <dbReference type="ARBA" id="ARBA00001936"/>
    </source>
</evidence>
<dbReference type="EMBL" id="JBBEGM010000003">
    <property type="protein sequence ID" value="MEJ2861527.1"/>
    <property type="molecule type" value="Genomic_DNA"/>
</dbReference>
<proteinExistence type="inferred from homology"/>
<evidence type="ECO:0000256" key="3">
    <source>
        <dbReference type="ARBA" id="ARBA00022598"/>
    </source>
</evidence>
<dbReference type="NCBIfam" id="TIGR01380">
    <property type="entry name" value="glut_syn"/>
    <property type="match status" value="1"/>
</dbReference>
<comment type="similarity">
    <text evidence="10">Belongs to the prokaryotic GSH synthase family.</text>
</comment>
<dbReference type="InterPro" id="IPR013815">
    <property type="entry name" value="ATP_grasp_subdomain_1"/>
</dbReference>
<dbReference type="InterPro" id="IPR011761">
    <property type="entry name" value="ATP-grasp"/>
</dbReference>
<keyword evidence="8" id="KW-0460">Magnesium</keyword>
<dbReference type="NCBIfam" id="NF003573">
    <property type="entry name" value="PRK05246.1"/>
    <property type="match status" value="1"/>
</dbReference>
<dbReference type="Pfam" id="PF02951">
    <property type="entry name" value="GSH-S_N"/>
    <property type="match status" value="1"/>
</dbReference>
<reference evidence="12 13" key="1">
    <citation type="submission" date="2024-03" db="EMBL/GenBank/DDBJ databases">
        <title>Actinomycetospora sp. OC33-EN07, a novel actinomycete isolated from wild orchid (Aerides multiflora).</title>
        <authorList>
            <person name="Suriyachadkun C."/>
        </authorList>
    </citation>
    <scope>NUCLEOTIDE SEQUENCE [LARGE SCALE GENOMIC DNA]</scope>
    <source>
        <strain evidence="12 13">OC33-EN07</strain>
    </source>
</reference>
<protein>
    <recommendedName>
        <fullName evidence="10">Glutathione synthetase</fullName>
        <ecNumber evidence="10">6.3.2.3</ecNumber>
    </recommendedName>
    <alternativeName>
        <fullName evidence="10">GSH synthetase</fullName>
        <shortName evidence="10">GSH-S</shortName>
        <shortName evidence="10">GSHase</shortName>
    </alternativeName>
    <alternativeName>
        <fullName evidence="10">Glutathione synthase</fullName>
    </alternativeName>
</protein>
<evidence type="ECO:0000256" key="10">
    <source>
        <dbReference type="HAMAP-Rule" id="MF_00162"/>
    </source>
</evidence>
<dbReference type="Gene3D" id="3.30.470.20">
    <property type="entry name" value="ATP-grasp fold, B domain"/>
    <property type="match status" value="1"/>
</dbReference>
<dbReference type="GO" id="GO:0004363">
    <property type="term" value="F:glutathione synthase activity"/>
    <property type="evidence" value="ECO:0007669"/>
    <property type="project" value="UniProtKB-EC"/>
</dbReference>
<keyword evidence="7 10" id="KW-0067">ATP-binding</keyword>
<name>A0ABU8M2D2_9PSEU</name>
<evidence type="ECO:0000259" key="11">
    <source>
        <dbReference type="PROSITE" id="PS50975"/>
    </source>
</evidence>
<comment type="caution">
    <text evidence="12">The sequence shown here is derived from an EMBL/GenBank/DDBJ whole genome shotgun (WGS) entry which is preliminary data.</text>
</comment>